<sequence>MDRACPECGNKIIGRADKKFCSDGCRNSHNNTLNKDQSNLVRNINNRLRKNYRILQKANGKEKTKIKKDTLLKHGFNFKFFTGQYVTKTGSVYFYVYDQGYLPLENDWYLLVKVDLQV</sequence>
<name>A0A5J4FTA1_9FLAO</name>
<dbReference type="OrthoDB" id="5187906at2"/>
<evidence type="ECO:0000313" key="2">
    <source>
        <dbReference type="Proteomes" id="UP000326994"/>
    </source>
</evidence>
<gene>
    <name evidence="1" type="ORF">ULMS_02510</name>
</gene>
<accession>A0A5J4FTA1</accession>
<dbReference type="Proteomes" id="UP000326994">
    <property type="component" value="Unassembled WGS sequence"/>
</dbReference>
<evidence type="ECO:0008006" key="3">
    <source>
        <dbReference type="Google" id="ProtNLM"/>
    </source>
</evidence>
<evidence type="ECO:0000313" key="1">
    <source>
        <dbReference type="EMBL" id="GEQ84743.1"/>
    </source>
</evidence>
<protein>
    <recommendedName>
        <fullName evidence="3">DUF2116 family Zn-ribbon domain-containing protein</fullName>
    </recommendedName>
</protein>
<comment type="caution">
    <text evidence="1">The sequence shown here is derived from an EMBL/GenBank/DDBJ whole genome shotgun (WGS) entry which is preliminary data.</text>
</comment>
<dbReference type="RefSeq" id="WP_151892687.1">
    <property type="nucleotide sequence ID" value="NZ_BKCF01000001.1"/>
</dbReference>
<reference evidence="1 2" key="1">
    <citation type="submission" date="2019-08" db="EMBL/GenBank/DDBJ databases">
        <title>Ulvibacter marinistellae sp. nov., isolated from a starfish, Patiria pectinifera.</title>
        <authorList>
            <person name="Kawano K."/>
            <person name="Ushijima N."/>
            <person name="Kihara M."/>
            <person name="Itoh H."/>
        </authorList>
    </citation>
    <scope>NUCLEOTIDE SEQUENCE [LARGE SCALE GENOMIC DNA]</scope>
    <source>
        <strain evidence="1 2">KK4</strain>
    </source>
</reference>
<organism evidence="1 2">
    <name type="scientific">Patiriisocius marinistellae</name>
    <dbReference type="NCBI Taxonomy" id="2494560"/>
    <lineage>
        <taxon>Bacteria</taxon>
        <taxon>Pseudomonadati</taxon>
        <taxon>Bacteroidota</taxon>
        <taxon>Flavobacteriia</taxon>
        <taxon>Flavobacteriales</taxon>
        <taxon>Flavobacteriaceae</taxon>
        <taxon>Patiriisocius</taxon>
    </lineage>
</organism>
<dbReference type="EMBL" id="BKCF01000001">
    <property type="protein sequence ID" value="GEQ84743.1"/>
    <property type="molecule type" value="Genomic_DNA"/>
</dbReference>
<keyword evidence="2" id="KW-1185">Reference proteome</keyword>
<proteinExistence type="predicted"/>
<dbReference type="AlphaFoldDB" id="A0A5J4FTA1"/>